<gene>
    <name evidence="2" type="ORF">ESP51_15705</name>
</gene>
<dbReference type="RefSeq" id="WP_129521836.1">
    <property type="nucleotide sequence ID" value="NZ_SDPN01000036.1"/>
</dbReference>
<evidence type="ECO:0000313" key="2">
    <source>
        <dbReference type="EMBL" id="RXZ67926.1"/>
    </source>
</evidence>
<keyword evidence="1" id="KW-0812">Transmembrane</keyword>
<accession>A0A4V1QX00</accession>
<feature type="transmembrane region" description="Helical" evidence="1">
    <location>
        <begin position="107"/>
        <end position="130"/>
    </location>
</feature>
<comment type="caution">
    <text evidence="2">The sequence shown here is derived from an EMBL/GenBank/DDBJ whole genome shotgun (WGS) entry which is preliminary data.</text>
</comment>
<name>A0A4V1QX00_9MICO</name>
<keyword evidence="1" id="KW-1133">Transmembrane helix</keyword>
<sequence>MRIDPNSRSVQGLSTFIEFVALNLMYLVSCIPIVTIGAATSALFEVAIRYSDDETGRPVADFFPAFMRNFRRGALTGLALLVPIALLLFSAVFWLSTPTALGTAAGVISALAAVFLFAAFLYAMALVATFDDGIRRTLKNAMLLAAAEPVRTFGLVMIPVALVCISVLFPPFLVIMGTIGFSVGAYVAAFLFRSAFARHRP</sequence>
<protein>
    <submittedName>
        <fullName evidence="2">DUF624 domain-containing protein</fullName>
    </submittedName>
</protein>
<evidence type="ECO:0000313" key="3">
    <source>
        <dbReference type="Proteomes" id="UP000293865"/>
    </source>
</evidence>
<dbReference type="OrthoDB" id="9814991at2"/>
<evidence type="ECO:0000256" key="1">
    <source>
        <dbReference type="SAM" id="Phobius"/>
    </source>
</evidence>
<dbReference type="Proteomes" id="UP000293865">
    <property type="component" value="Unassembled WGS sequence"/>
</dbReference>
<feature type="transmembrane region" description="Helical" evidence="1">
    <location>
        <begin position="74"/>
        <end position="95"/>
    </location>
</feature>
<feature type="transmembrane region" description="Helical" evidence="1">
    <location>
        <begin position="175"/>
        <end position="196"/>
    </location>
</feature>
<feature type="transmembrane region" description="Helical" evidence="1">
    <location>
        <begin position="150"/>
        <end position="169"/>
    </location>
</feature>
<keyword evidence="3" id="KW-1185">Reference proteome</keyword>
<organism evidence="2 3">
    <name type="scientific">Agromyces albus</name>
    <dbReference type="NCBI Taxonomy" id="205332"/>
    <lineage>
        <taxon>Bacteria</taxon>
        <taxon>Bacillati</taxon>
        <taxon>Actinomycetota</taxon>
        <taxon>Actinomycetes</taxon>
        <taxon>Micrococcales</taxon>
        <taxon>Microbacteriaceae</taxon>
        <taxon>Agromyces</taxon>
    </lineage>
</organism>
<feature type="transmembrane region" description="Helical" evidence="1">
    <location>
        <begin position="20"/>
        <end position="44"/>
    </location>
</feature>
<dbReference type="EMBL" id="SDPN01000036">
    <property type="protein sequence ID" value="RXZ67926.1"/>
    <property type="molecule type" value="Genomic_DNA"/>
</dbReference>
<dbReference type="InterPro" id="IPR006938">
    <property type="entry name" value="DUF624"/>
</dbReference>
<dbReference type="AlphaFoldDB" id="A0A4V1QX00"/>
<keyword evidence="1" id="KW-0472">Membrane</keyword>
<dbReference type="Pfam" id="PF04854">
    <property type="entry name" value="DUF624"/>
    <property type="match status" value="1"/>
</dbReference>
<proteinExistence type="predicted"/>
<reference evidence="2 3" key="1">
    <citation type="submission" date="2019-01" db="EMBL/GenBank/DDBJ databases">
        <title>Agromyces.</title>
        <authorList>
            <person name="Li J."/>
        </authorList>
    </citation>
    <scope>NUCLEOTIDE SEQUENCE [LARGE SCALE GENOMIC DNA]</scope>
    <source>
        <strain evidence="2 3">DSM 15934</strain>
    </source>
</reference>